<dbReference type="AlphaFoldDB" id="A0A3E2VDK4"/>
<name>A0A3E2VDK4_CLOIN</name>
<gene>
    <name evidence="1" type="ORF">DXA38_21915</name>
</gene>
<reference evidence="1 2" key="1">
    <citation type="submission" date="2018-08" db="EMBL/GenBank/DDBJ databases">
        <title>A genome reference for cultivated species of the human gut microbiota.</title>
        <authorList>
            <person name="Zou Y."/>
            <person name="Xue W."/>
            <person name="Luo G."/>
        </authorList>
    </citation>
    <scope>NUCLEOTIDE SEQUENCE [LARGE SCALE GENOMIC DNA]</scope>
    <source>
        <strain evidence="1 2">OF01-2LB</strain>
    </source>
</reference>
<comment type="caution">
    <text evidence="1">The sequence shown here is derived from an EMBL/GenBank/DDBJ whole genome shotgun (WGS) entry which is preliminary data.</text>
</comment>
<evidence type="ECO:0000313" key="1">
    <source>
        <dbReference type="EMBL" id="RGC08677.1"/>
    </source>
</evidence>
<accession>A0A3E2VDK4</accession>
<sequence>MKRYHKWNIYRNVFMLRYLFRGCDGVRQQVQMMRWIYNKGLTEVFDFTEEHFEETWTMPIQELITEKKHTKHDRRR</sequence>
<protein>
    <submittedName>
        <fullName evidence="1">Uncharacterized protein</fullName>
    </submittedName>
</protein>
<dbReference type="OrthoDB" id="9859361at2"/>
<evidence type="ECO:0000313" key="2">
    <source>
        <dbReference type="Proteomes" id="UP000260025"/>
    </source>
</evidence>
<dbReference type="EMBL" id="QVEV01000074">
    <property type="protein sequence ID" value="RGC08677.1"/>
    <property type="molecule type" value="Genomic_DNA"/>
</dbReference>
<dbReference type="Proteomes" id="UP000260025">
    <property type="component" value="Unassembled WGS sequence"/>
</dbReference>
<proteinExistence type="predicted"/>
<organism evidence="1 2">
    <name type="scientific">Clostridium innocuum</name>
    <dbReference type="NCBI Taxonomy" id="1522"/>
    <lineage>
        <taxon>Bacteria</taxon>
        <taxon>Bacillati</taxon>
        <taxon>Bacillota</taxon>
        <taxon>Clostridia</taxon>
        <taxon>Eubacteriales</taxon>
        <taxon>Clostridiaceae</taxon>
        <taxon>Clostridium</taxon>
    </lineage>
</organism>